<dbReference type="Proteomes" id="UP000316008">
    <property type="component" value="Unassembled WGS sequence"/>
</dbReference>
<organism evidence="2 3">
    <name type="scientific">Fluviicola chungangensis</name>
    <dbReference type="NCBI Taxonomy" id="2597671"/>
    <lineage>
        <taxon>Bacteria</taxon>
        <taxon>Pseudomonadati</taxon>
        <taxon>Bacteroidota</taxon>
        <taxon>Flavobacteriia</taxon>
        <taxon>Flavobacteriales</taxon>
        <taxon>Crocinitomicaceae</taxon>
        <taxon>Fluviicola</taxon>
    </lineage>
</organism>
<evidence type="ECO:0000313" key="2">
    <source>
        <dbReference type="EMBL" id="TSJ46280.1"/>
    </source>
</evidence>
<evidence type="ECO:0008006" key="4">
    <source>
        <dbReference type="Google" id="ProtNLM"/>
    </source>
</evidence>
<keyword evidence="3" id="KW-1185">Reference proteome</keyword>
<dbReference type="EMBL" id="VLPL01000002">
    <property type="protein sequence ID" value="TSJ46280.1"/>
    <property type="molecule type" value="Genomic_DNA"/>
</dbReference>
<evidence type="ECO:0000313" key="3">
    <source>
        <dbReference type="Proteomes" id="UP000316008"/>
    </source>
</evidence>
<sequence length="350" mass="41237">MKMLLLSMILLPGVTFARFPPNSDAYMLSSLRWAAKYEVGIDYQQHLYYGAKPEVIKQNKVGVVKSFNINKRGKKKEWYVRTYDLSGRLVQMKTIYGTVNYTYNDTLLSEIHRINKAHSFHTKITYDGQLRIVKIQSSKDNKPTAETVYVYFSGEQTSLVERKIFGKKEKTYRLETDYDNLLKKATESRYTINGELQKRWTYSCDEKGKIREEKVDEVTHCQYYSSNNDGSYISYTRTIENGKDYLQESVYTKDSVLTEYNRFLHDSILVNHNTYSTNKDLFEGYRKNGKRSYKLIEEKDAKGNIIRRIDCYKPTDKSLIITTFLYSENNLIQEVTYKDGTKVRFEYTYL</sequence>
<dbReference type="RefSeq" id="WP_144331817.1">
    <property type="nucleotide sequence ID" value="NZ_VLPL01000002.1"/>
</dbReference>
<keyword evidence="1" id="KW-0732">Signal</keyword>
<feature type="chain" id="PRO_5022154995" description="RHS repeat protein" evidence="1">
    <location>
        <begin position="18"/>
        <end position="350"/>
    </location>
</feature>
<proteinExistence type="predicted"/>
<reference evidence="2 3" key="1">
    <citation type="submission" date="2019-07" db="EMBL/GenBank/DDBJ databases">
        <authorList>
            <person name="Huq M.A."/>
        </authorList>
    </citation>
    <scope>NUCLEOTIDE SEQUENCE [LARGE SCALE GENOMIC DNA]</scope>
    <source>
        <strain evidence="2 3">MAH-3</strain>
    </source>
</reference>
<evidence type="ECO:0000256" key="1">
    <source>
        <dbReference type="SAM" id="SignalP"/>
    </source>
</evidence>
<dbReference type="AlphaFoldDB" id="A0A556N266"/>
<comment type="caution">
    <text evidence="2">The sequence shown here is derived from an EMBL/GenBank/DDBJ whole genome shotgun (WGS) entry which is preliminary data.</text>
</comment>
<accession>A0A556N266</accession>
<name>A0A556N266_9FLAO</name>
<protein>
    <recommendedName>
        <fullName evidence="4">RHS repeat protein</fullName>
    </recommendedName>
</protein>
<gene>
    <name evidence="2" type="ORF">FO442_03755</name>
</gene>
<feature type="signal peptide" evidence="1">
    <location>
        <begin position="1"/>
        <end position="17"/>
    </location>
</feature>